<dbReference type="Pfam" id="PF03466">
    <property type="entry name" value="LysR_substrate"/>
    <property type="match status" value="1"/>
</dbReference>
<protein>
    <recommendedName>
        <fullName evidence="5">HTH lysR-type domain-containing protein</fullName>
    </recommendedName>
</protein>
<proteinExistence type="inferred from homology"/>
<dbReference type="InterPro" id="IPR005119">
    <property type="entry name" value="LysR_subst-bd"/>
</dbReference>
<evidence type="ECO:0000256" key="3">
    <source>
        <dbReference type="ARBA" id="ARBA00023125"/>
    </source>
</evidence>
<dbReference type="Proteomes" id="UP000390335">
    <property type="component" value="Unassembled WGS sequence"/>
</dbReference>
<dbReference type="Pfam" id="PF00126">
    <property type="entry name" value="HTH_1"/>
    <property type="match status" value="1"/>
</dbReference>
<dbReference type="Gene3D" id="3.40.190.290">
    <property type="match status" value="1"/>
</dbReference>
<sequence length="288" mass="31689">MNIDIISDFLNFAESLSFTRTAADRETTQSNLSKRLRQLEIWLASDLIDRRSRPVALTQAGKDFVPVARGIVAELAAFRSNHRPWQAADGAITIAMPHSATISVFPSFKHQLSKEAIPASFSVRIANHDRVGSMLASSECDLALATSHPKVIQSPEFSALRSIEVAKEKLVVVSSPELEDRKPAPLHVSDRRTYIGQIWQRCRVSIPSTVELEHDMAADIRNYCLAGEGRGVAPLSLVESDISSGRLRKLRSDPSLAYTFLLYCAPKASVQARRIWSSAASILGAVRP</sequence>
<dbReference type="PANTHER" id="PTHR30126">
    <property type="entry name" value="HTH-TYPE TRANSCRIPTIONAL REGULATOR"/>
    <property type="match status" value="1"/>
</dbReference>
<keyword evidence="7" id="KW-1185">Reference proteome</keyword>
<dbReference type="InterPro" id="IPR000847">
    <property type="entry name" value="LysR_HTH_N"/>
</dbReference>
<dbReference type="PANTHER" id="PTHR30126:SF2">
    <property type="entry name" value="HTH-TYPE TRANSCRIPTIONAL REGULATOR YJIE"/>
    <property type="match status" value="1"/>
</dbReference>
<dbReference type="InterPro" id="IPR036388">
    <property type="entry name" value="WH-like_DNA-bd_sf"/>
</dbReference>
<name>A0ABQ0ZD51_9HYPH</name>
<keyword evidence="3" id="KW-0238">DNA-binding</keyword>
<keyword evidence="2" id="KW-0805">Transcription regulation</keyword>
<comment type="caution">
    <text evidence="6">The sequence shown here is derived from an EMBL/GenBank/DDBJ whole genome shotgun (WGS) entry which is preliminary data.</text>
</comment>
<gene>
    <name evidence="6" type="ORF">RsS93_58560</name>
</gene>
<evidence type="ECO:0000256" key="2">
    <source>
        <dbReference type="ARBA" id="ARBA00023015"/>
    </source>
</evidence>
<evidence type="ECO:0000256" key="4">
    <source>
        <dbReference type="ARBA" id="ARBA00023163"/>
    </source>
</evidence>
<dbReference type="Gene3D" id="1.10.10.10">
    <property type="entry name" value="Winged helix-like DNA-binding domain superfamily/Winged helix DNA-binding domain"/>
    <property type="match status" value="1"/>
</dbReference>
<reference evidence="6 7" key="1">
    <citation type="journal article" date="2020" name="Genome Biol. Evol.">
        <title>Rhizobium dioscoreae sp. nov., a plant growth-promoting bacterium isolated from yam (Dioscorea species).</title>
        <authorList>
            <person name="Ouyabe M."/>
            <person name="Tanaka N."/>
            <person name="Shiwa Y."/>
            <person name="Fujita N."/>
            <person name="Kikuno H."/>
            <person name="Babil P."/>
            <person name="Shiwachi H."/>
        </authorList>
    </citation>
    <scope>NUCLEOTIDE SEQUENCE [LARGE SCALE GENOMIC DNA]</scope>
    <source>
        <strain evidence="6 7">S-93</strain>
    </source>
</reference>
<evidence type="ECO:0000313" key="7">
    <source>
        <dbReference type="Proteomes" id="UP000390335"/>
    </source>
</evidence>
<dbReference type="SUPFAM" id="SSF53850">
    <property type="entry name" value="Periplasmic binding protein-like II"/>
    <property type="match status" value="1"/>
</dbReference>
<comment type="similarity">
    <text evidence="1">Belongs to the LysR transcriptional regulatory family.</text>
</comment>
<evidence type="ECO:0000256" key="1">
    <source>
        <dbReference type="ARBA" id="ARBA00009437"/>
    </source>
</evidence>
<feature type="domain" description="HTH lysR-type" evidence="5">
    <location>
        <begin position="1"/>
        <end position="58"/>
    </location>
</feature>
<accession>A0ABQ0ZD51</accession>
<organism evidence="6 7">
    <name type="scientific">Rhizobium dioscoreae</name>
    <dbReference type="NCBI Taxonomy" id="2653122"/>
    <lineage>
        <taxon>Bacteria</taxon>
        <taxon>Pseudomonadati</taxon>
        <taxon>Pseudomonadota</taxon>
        <taxon>Alphaproteobacteria</taxon>
        <taxon>Hyphomicrobiales</taxon>
        <taxon>Rhizobiaceae</taxon>
        <taxon>Rhizobium/Agrobacterium group</taxon>
        <taxon>Rhizobium</taxon>
    </lineage>
</organism>
<dbReference type="SUPFAM" id="SSF46785">
    <property type="entry name" value="Winged helix' DNA-binding domain"/>
    <property type="match status" value="1"/>
</dbReference>
<evidence type="ECO:0000313" key="6">
    <source>
        <dbReference type="EMBL" id="GES53242.1"/>
    </source>
</evidence>
<dbReference type="PROSITE" id="PS50931">
    <property type="entry name" value="HTH_LYSR"/>
    <property type="match status" value="1"/>
</dbReference>
<dbReference type="EMBL" id="BLAJ01000015">
    <property type="protein sequence ID" value="GES53242.1"/>
    <property type="molecule type" value="Genomic_DNA"/>
</dbReference>
<evidence type="ECO:0000259" key="5">
    <source>
        <dbReference type="PROSITE" id="PS50931"/>
    </source>
</evidence>
<dbReference type="InterPro" id="IPR036390">
    <property type="entry name" value="WH_DNA-bd_sf"/>
</dbReference>
<keyword evidence="4" id="KW-0804">Transcription</keyword>
<dbReference type="RefSeq" id="WP_152094783.1">
    <property type="nucleotide sequence ID" value="NZ_BLAI01000011.1"/>
</dbReference>